<dbReference type="AlphaFoldDB" id="A6J2Q4"/>
<accession>A6J2Q4</accession>
<gene>
    <name evidence="2" type="ORF">rCG_49600</name>
</gene>
<evidence type="ECO:0000313" key="3">
    <source>
        <dbReference type="Proteomes" id="UP000234681"/>
    </source>
</evidence>
<proteinExistence type="predicted"/>
<evidence type="ECO:0000313" key="2">
    <source>
        <dbReference type="EMBL" id="EDL76186.1"/>
    </source>
</evidence>
<name>A6J2Q4_RAT</name>
<feature type="region of interest" description="Disordered" evidence="1">
    <location>
        <begin position="1"/>
        <end position="52"/>
    </location>
</feature>
<dbReference type="EMBL" id="CH473974">
    <property type="protein sequence ID" value="EDL76186.1"/>
    <property type="molecule type" value="Genomic_DNA"/>
</dbReference>
<sequence length="52" mass="6159">MTTISTSEKRSLGSHESYPSPALTARMERRMAQVFPQHAQHPVRQWQKWKQH</sequence>
<reference evidence="3" key="1">
    <citation type="submission" date="2005-09" db="EMBL/GenBank/DDBJ databases">
        <authorList>
            <person name="Mural R.J."/>
            <person name="Li P.W."/>
            <person name="Adams M.D."/>
            <person name="Amanatides P.G."/>
            <person name="Baden-Tillson H."/>
            <person name="Barnstead M."/>
            <person name="Chin S.H."/>
            <person name="Dew I."/>
            <person name="Evans C.A."/>
            <person name="Ferriera S."/>
            <person name="Flanigan M."/>
            <person name="Fosler C."/>
            <person name="Glodek A."/>
            <person name="Gu Z."/>
            <person name="Holt R.A."/>
            <person name="Jennings D."/>
            <person name="Kraft C.L."/>
            <person name="Lu F."/>
            <person name="Nguyen T."/>
            <person name="Nusskern D.R."/>
            <person name="Pfannkoch C.M."/>
            <person name="Sitter C."/>
            <person name="Sutton G.G."/>
            <person name="Venter J.C."/>
            <person name="Wang Z."/>
            <person name="Woodage T."/>
            <person name="Zheng X.H."/>
            <person name="Zhong F."/>
        </authorList>
    </citation>
    <scope>NUCLEOTIDE SEQUENCE [LARGE SCALE GENOMIC DNA]</scope>
    <source>
        <strain>BN</strain>
        <strain evidence="3">Sprague-Dawley</strain>
    </source>
</reference>
<organism evidence="2 3">
    <name type="scientific">Rattus norvegicus</name>
    <name type="common">Rat</name>
    <dbReference type="NCBI Taxonomy" id="10116"/>
    <lineage>
        <taxon>Eukaryota</taxon>
        <taxon>Metazoa</taxon>
        <taxon>Chordata</taxon>
        <taxon>Craniata</taxon>
        <taxon>Vertebrata</taxon>
        <taxon>Euteleostomi</taxon>
        <taxon>Mammalia</taxon>
        <taxon>Eutheria</taxon>
        <taxon>Euarchontoglires</taxon>
        <taxon>Glires</taxon>
        <taxon>Rodentia</taxon>
        <taxon>Myomorpha</taxon>
        <taxon>Muroidea</taxon>
        <taxon>Muridae</taxon>
        <taxon>Murinae</taxon>
        <taxon>Rattus</taxon>
    </lineage>
</organism>
<protein>
    <submittedName>
        <fullName evidence="2">RCG49600</fullName>
    </submittedName>
</protein>
<evidence type="ECO:0000256" key="1">
    <source>
        <dbReference type="SAM" id="MobiDB-lite"/>
    </source>
</evidence>
<dbReference type="Proteomes" id="UP000234681">
    <property type="component" value="Chromosome 18"/>
</dbReference>